<evidence type="ECO:0000256" key="12">
    <source>
        <dbReference type="RuleBase" id="RU364052"/>
    </source>
</evidence>
<comment type="pathway">
    <text evidence="4 12">Porphyrin-containing compound metabolism; protoheme biosynthesis.</text>
</comment>
<dbReference type="InterPro" id="IPR004572">
    <property type="entry name" value="Protoporphyrinogen_oxidase"/>
</dbReference>
<proteinExistence type="inferred from homology"/>
<gene>
    <name evidence="14" type="primary">hemY</name>
    <name evidence="14" type="ORF">Cocul_01208</name>
</gene>
<evidence type="ECO:0000256" key="6">
    <source>
        <dbReference type="ARBA" id="ARBA00012402"/>
    </source>
</evidence>
<dbReference type="NCBIfam" id="NF008841">
    <property type="entry name" value="PRK11883.1-1"/>
    <property type="match status" value="1"/>
</dbReference>
<reference evidence="14 15" key="1">
    <citation type="submission" date="2015-10" db="EMBL/GenBank/DDBJ databases">
        <title>Corynebacteirum lowii and Corynebacterium oculi species nova, derived from human clinical disease and and emended description of Corynebacterium mastiditis.</title>
        <authorList>
            <person name="Bernard K."/>
            <person name="Pacheco A.L."/>
            <person name="Mcdougall C."/>
            <person name="Burtx T."/>
            <person name="Weibe D."/>
            <person name="Tyler S."/>
            <person name="Olson A.B."/>
            <person name="Cnockaert M."/>
            <person name="Eguchi H."/>
            <person name="Kuwahara T."/>
            <person name="Nakayama-Imaohji H."/>
            <person name="Boudewijins M."/>
            <person name="Van Hoecke F."/>
            <person name="Bernier A.-M."/>
            <person name="Vandamme P."/>
        </authorList>
    </citation>
    <scope>NUCLEOTIDE SEQUENCE [LARGE SCALE GENOMIC DNA]</scope>
    <source>
        <strain evidence="14 15">NML 130210</strain>
    </source>
</reference>
<comment type="subcellular location">
    <subcellularLocation>
        <location evidence="12">Cytoplasm</location>
    </subcellularLocation>
</comment>
<comment type="function">
    <text evidence="3 12">Involved in coproporphyrin-dependent heme b biosynthesis. Catalyzes the oxidation of coproporphyrinogen III to coproporphyrin III.</text>
</comment>
<dbReference type="UniPathway" id="UPA00252"/>
<keyword evidence="9 12" id="KW-0274">FAD</keyword>
<keyword evidence="8 12" id="KW-0285">Flavoprotein</keyword>
<evidence type="ECO:0000256" key="5">
    <source>
        <dbReference type="ARBA" id="ARBA00008310"/>
    </source>
</evidence>
<protein>
    <recommendedName>
        <fullName evidence="7 12">Coproporphyrinogen III oxidase</fullName>
        <ecNumber evidence="6 12">1.3.3.15</ecNumber>
    </recommendedName>
</protein>
<dbReference type="EMBL" id="LKST01000002">
    <property type="protein sequence ID" value="KQB84407.1"/>
    <property type="molecule type" value="Genomic_DNA"/>
</dbReference>
<evidence type="ECO:0000313" key="14">
    <source>
        <dbReference type="EMBL" id="KQB84407.1"/>
    </source>
</evidence>
<dbReference type="Gene3D" id="3.50.50.60">
    <property type="entry name" value="FAD/NAD(P)-binding domain"/>
    <property type="match status" value="1"/>
</dbReference>
<dbReference type="GO" id="GO:0004729">
    <property type="term" value="F:oxygen-dependent protoporphyrinogen oxidase activity"/>
    <property type="evidence" value="ECO:0007669"/>
    <property type="project" value="UniProtKB-UniRule"/>
</dbReference>
<keyword evidence="11 12" id="KW-0350">Heme biosynthesis</keyword>
<dbReference type="PRINTS" id="PR00419">
    <property type="entry name" value="ADXRDTASE"/>
</dbReference>
<keyword evidence="15" id="KW-1185">Reference proteome</keyword>
<dbReference type="PATRIC" id="fig|1544416.3.peg.1213"/>
<dbReference type="AlphaFoldDB" id="A0A0Q0U9K7"/>
<evidence type="ECO:0000256" key="9">
    <source>
        <dbReference type="ARBA" id="ARBA00022827"/>
    </source>
</evidence>
<dbReference type="Gene3D" id="3.90.660.20">
    <property type="entry name" value="Protoporphyrinogen oxidase, mitochondrial, domain 2"/>
    <property type="match status" value="1"/>
</dbReference>
<name>A0A0Q0U9K7_9CORY</name>
<sequence length="466" mass="48266">MRYAIIGAGLAGLTCAYEITRRDPQAAVEVYEAADRIGGKLFTVPFETDPVDMGAEAFVARDASAVEFFTDLGLAEHLVHPSHLRSLLYTGGAAVELPRDTLMGIPTTSEAVAHLVSADTARRIDAEGNATANPPIPWSPGAETNVGALVRERYGDEVADRCVSALLGGVYSCAADDLGLRATIPALAEAMDDLARTGKPVTLSGAVAAVLERRPGGTLDKPVFAAFAGGYAELYETLAQRCAERGARIYVDAFVAGLGRSGQGFNLKGAGEGTYDRVVLATPAPTTALLLSGVAPQASAALRGVRLASSAVVGMRFDTAEGLPENSGVLVAADEPGLRAKAFTLSSKKWPHLGARGGAVVRASFGRLGQDDLVRADEDDLVDYALDDLQAITGFDGRAAGLSEIFVQRWLGGLPCYGPGHLDTVARVRRALAEVPGVEAIGAWAGGVGVPAVIGDARAAAERLSG</sequence>
<dbReference type="GO" id="GO:0006783">
    <property type="term" value="P:heme biosynthetic process"/>
    <property type="evidence" value="ECO:0007669"/>
    <property type="project" value="UniProtKB-UniRule"/>
</dbReference>
<comment type="caution">
    <text evidence="14">The sequence shown here is derived from an EMBL/GenBank/DDBJ whole genome shotgun (WGS) entry which is preliminary data.</text>
</comment>
<evidence type="ECO:0000256" key="11">
    <source>
        <dbReference type="ARBA" id="ARBA00023133"/>
    </source>
</evidence>
<evidence type="ECO:0000256" key="8">
    <source>
        <dbReference type="ARBA" id="ARBA00022630"/>
    </source>
</evidence>
<evidence type="ECO:0000256" key="1">
    <source>
        <dbReference type="ARBA" id="ARBA00001755"/>
    </source>
</evidence>
<evidence type="ECO:0000256" key="4">
    <source>
        <dbReference type="ARBA" id="ARBA00004744"/>
    </source>
</evidence>
<evidence type="ECO:0000259" key="13">
    <source>
        <dbReference type="Pfam" id="PF01593"/>
    </source>
</evidence>
<dbReference type="PANTHER" id="PTHR42923:SF3">
    <property type="entry name" value="PROTOPORPHYRINOGEN OXIDASE"/>
    <property type="match status" value="1"/>
</dbReference>
<dbReference type="RefSeq" id="WP_055122341.1">
    <property type="nucleotide sequence ID" value="NZ_LKST01000002.1"/>
</dbReference>
<dbReference type="Pfam" id="PF01593">
    <property type="entry name" value="Amino_oxidase"/>
    <property type="match status" value="1"/>
</dbReference>
<dbReference type="Gene3D" id="1.10.3110.10">
    <property type="entry name" value="protoporphyrinogen ix oxidase, domain 3"/>
    <property type="match status" value="1"/>
</dbReference>
<feature type="domain" description="Amine oxidase" evidence="13">
    <location>
        <begin position="10"/>
        <end position="464"/>
    </location>
</feature>
<evidence type="ECO:0000256" key="10">
    <source>
        <dbReference type="ARBA" id="ARBA00023002"/>
    </source>
</evidence>
<organism evidence="14 15">
    <name type="scientific">Corynebacterium oculi</name>
    <dbReference type="NCBI Taxonomy" id="1544416"/>
    <lineage>
        <taxon>Bacteria</taxon>
        <taxon>Bacillati</taxon>
        <taxon>Actinomycetota</taxon>
        <taxon>Actinomycetes</taxon>
        <taxon>Mycobacteriales</taxon>
        <taxon>Corynebacteriaceae</taxon>
        <taxon>Corynebacterium</taxon>
    </lineage>
</organism>
<dbReference type="InterPro" id="IPR002937">
    <property type="entry name" value="Amino_oxidase"/>
</dbReference>
<dbReference type="OrthoDB" id="4496419at2"/>
<comment type="catalytic activity">
    <reaction evidence="1">
        <text>coproporphyrinogen III + 3 O2 = coproporphyrin III + 3 H2O2</text>
        <dbReference type="Rhea" id="RHEA:43436"/>
        <dbReference type="ChEBI" id="CHEBI:15379"/>
        <dbReference type="ChEBI" id="CHEBI:16240"/>
        <dbReference type="ChEBI" id="CHEBI:57309"/>
        <dbReference type="ChEBI" id="CHEBI:131725"/>
        <dbReference type="EC" id="1.3.3.15"/>
    </reaction>
    <physiologicalReaction direction="left-to-right" evidence="1">
        <dbReference type="Rhea" id="RHEA:43437"/>
    </physiologicalReaction>
</comment>
<evidence type="ECO:0000256" key="7">
    <source>
        <dbReference type="ARBA" id="ARBA00019046"/>
    </source>
</evidence>
<dbReference type="PANTHER" id="PTHR42923">
    <property type="entry name" value="PROTOPORPHYRINOGEN OXIDASE"/>
    <property type="match status" value="1"/>
</dbReference>
<dbReference type="SUPFAM" id="SSF54373">
    <property type="entry name" value="FAD-linked reductases, C-terminal domain"/>
    <property type="match status" value="1"/>
</dbReference>
<keyword evidence="12" id="KW-0963">Cytoplasm</keyword>
<evidence type="ECO:0000313" key="15">
    <source>
        <dbReference type="Proteomes" id="UP000050517"/>
    </source>
</evidence>
<evidence type="ECO:0000256" key="2">
    <source>
        <dbReference type="ARBA" id="ARBA00001974"/>
    </source>
</evidence>
<comment type="similarity">
    <text evidence="5 12">Belongs to the protoporphyrinogen/coproporphyrinogen oxidase family. Coproporphyrinogen III oxidase subfamily.</text>
</comment>
<dbReference type="NCBIfam" id="TIGR00562">
    <property type="entry name" value="proto_IX_ox"/>
    <property type="match status" value="1"/>
</dbReference>
<keyword evidence="10 12" id="KW-0560">Oxidoreductase</keyword>
<accession>A0A0Q0U9K7</accession>
<dbReference type="SUPFAM" id="SSF51905">
    <property type="entry name" value="FAD/NAD(P)-binding domain"/>
    <property type="match status" value="1"/>
</dbReference>
<dbReference type="InterPro" id="IPR036188">
    <property type="entry name" value="FAD/NAD-bd_sf"/>
</dbReference>
<evidence type="ECO:0000256" key="3">
    <source>
        <dbReference type="ARBA" id="ARBA00002185"/>
    </source>
</evidence>
<dbReference type="Proteomes" id="UP000050517">
    <property type="component" value="Unassembled WGS sequence"/>
</dbReference>
<dbReference type="GO" id="GO:0005737">
    <property type="term" value="C:cytoplasm"/>
    <property type="evidence" value="ECO:0007669"/>
    <property type="project" value="UniProtKB-SubCell"/>
</dbReference>
<dbReference type="STRING" id="1544416.Cocul_01208"/>
<dbReference type="EC" id="1.3.3.15" evidence="6 12"/>
<comment type="cofactor">
    <cofactor evidence="2 12">
        <name>FAD</name>
        <dbReference type="ChEBI" id="CHEBI:57692"/>
    </cofactor>
</comment>
<dbReference type="InterPro" id="IPR050464">
    <property type="entry name" value="Zeta_carotene_desat/Oxidored"/>
</dbReference>